<sequence length="44" mass="4749">MGIAIELATRVVGELSIVAELGDCNPRRSENRVEKPLSPTLAEN</sequence>
<protein>
    <submittedName>
        <fullName evidence="1">Uncharacterized protein</fullName>
    </submittedName>
</protein>
<comment type="caution">
    <text evidence="1">The sequence shown here is derived from an EMBL/GenBank/DDBJ whole genome shotgun (WGS) entry which is preliminary data.</text>
</comment>
<dbReference type="Proteomes" id="UP001187192">
    <property type="component" value="Unassembled WGS sequence"/>
</dbReference>
<accession>A0AA88E4X6</accession>
<name>A0AA88E4X6_FICCA</name>
<evidence type="ECO:0000313" key="2">
    <source>
        <dbReference type="Proteomes" id="UP001187192"/>
    </source>
</evidence>
<keyword evidence="2" id="KW-1185">Reference proteome</keyword>
<organism evidence="1 2">
    <name type="scientific">Ficus carica</name>
    <name type="common">Common fig</name>
    <dbReference type="NCBI Taxonomy" id="3494"/>
    <lineage>
        <taxon>Eukaryota</taxon>
        <taxon>Viridiplantae</taxon>
        <taxon>Streptophyta</taxon>
        <taxon>Embryophyta</taxon>
        <taxon>Tracheophyta</taxon>
        <taxon>Spermatophyta</taxon>
        <taxon>Magnoliopsida</taxon>
        <taxon>eudicotyledons</taxon>
        <taxon>Gunneridae</taxon>
        <taxon>Pentapetalae</taxon>
        <taxon>rosids</taxon>
        <taxon>fabids</taxon>
        <taxon>Rosales</taxon>
        <taxon>Moraceae</taxon>
        <taxon>Ficeae</taxon>
        <taxon>Ficus</taxon>
    </lineage>
</organism>
<gene>
    <name evidence="1" type="ORF">TIFTF001_033244</name>
</gene>
<reference evidence="1" key="1">
    <citation type="submission" date="2023-07" db="EMBL/GenBank/DDBJ databases">
        <title>draft genome sequence of fig (Ficus carica).</title>
        <authorList>
            <person name="Takahashi T."/>
            <person name="Nishimura K."/>
        </authorList>
    </citation>
    <scope>NUCLEOTIDE SEQUENCE</scope>
</reference>
<evidence type="ECO:0000313" key="1">
    <source>
        <dbReference type="EMBL" id="GMN64154.1"/>
    </source>
</evidence>
<dbReference type="AlphaFoldDB" id="A0AA88E4X6"/>
<proteinExistence type="predicted"/>
<dbReference type="EMBL" id="BTGU01000170">
    <property type="protein sequence ID" value="GMN64154.1"/>
    <property type="molecule type" value="Genomic_DNA"/>
</dbReference>